<evidence type="ECO:0000256" key="2">
    <source>
        <dbReference type="ARBA" id="ARBA00022552"/>
    </source>
</evidence>
<dbReference type="NCBIfam" id="TIGR00755">
    <property type="entry name" value="ksgA"/>
    <property type="match status" value="1"/>
</dbReference>
<dbReference type="GO" id="GO:0052908">
    <property type="term" value="F:16S rRNA (adenine(1518)-N(6)/adenine(1519)-N(6))-dimethyltransferase activity"/>
    <property type="evidence" value="ECO:0007669"/>
    <property type="project" value="UniProtKB-EC"/>
</dbReference>
<dbReference type="PROSITE" id="PS51689">
    <property type="entry name" value="SAM_RNA_A_N6_MT"/>
    <property type="match status" value="1"/>
</dbReference>
<evidence type="ECO:0000313" key="11">
    <source>
        <dbReference type="EMBL" id="OZG57418.1"/>
    </source>
</evidence>
<dbReference type="PROSITE" id="PS01131">
    <property type="entry name" value="RRNA_A_DIMETH"/>
    <property type="match status" value="1"/>
</dbReference>
<protein>
    <recommendedName>
        <fullName evidence="7">Ribosomal RNA small subunit methyltransferase A</fullName>
        <ecNumber evidence="7">2.1.1.182</ecNumber>
    </recommendedName>
    <alternativeName>
        <fullName evidence="7">16S rRNA (adenine(1518)-N(6)/adenine(1519)-N(6))-dimethyltransferase</fullName>
    </alternativeName>
    <alternativeName>
        <fullName evidence="7">16S rRNA dimethyladenosine transferase</fullName>
    </alternativeName>
    <alternativeName>
        <fullName evidence="7">16S rRNA dimethylase</fullName>
    </alternativeName>
    <alternativeName>
        <fullName evidence="7">S-adenosylmethionine-6-N', N'-adenosyl(rRNA) dimethyltransferase</fullName>
    </alternativeName>
</protein>
<keyword evidence="3 7" id="KW-0489">Methyltransferase</keyword>
<dbReference type="InterPro" id="IPR011530">
    <property type="entry name" value="rRNA_adenine_dimethylase"/>
</dbReference>
<dbReference type="EC" id="2.1.1.182" evidence="7"/>
<feature type="region of interest" description="Disordered" evidence="9">
    <location>
        <begin position="1"/>
        <end position="22"/>
    </location>
</feature>
<dbReference type="Pfam" id="PF00398">
    <property type="entry name" value="RrnaAD"/>
    <property type="match status" value="1"/>
</dbReference>
<dbReference type="SUPFAM" id="SSF53335">
    <property type="entry name" value="S-adenosyl-L-methionine-dependent methyltransferases"/>
    <property type="match status" value="1"/>
</dbReference>
<feature type="compositionally biased region" description="Polar residues" evidence="9">
    <location>
        <begin position="1"/>
        <end position="13"/>
    </location>
</feature>
<dbReference type="InterPro" id="IPR029063">
    <property type="entry name" value="SAM-dependent_MTases_sf"/>
</dbReference>
<dbReference type="AlphaFoldDB" id="A0A261FE89"/>
<comment type="function">
    <text evidence="7">Specifically dimethylates two adjacent adenosines (A1518 and A1519) in the loop of a conserved hairpin near the 3'-end of 16S rRNA in the 30S particle. May play a critical role in biogenesis of 30S subunits.</text>
</comment>
<keyword evidence="6 7" id="KW-0694">RNA-binding</keyword>
<dbReference type="InterPro" id="IPR020596">
    <property type="entry name" value="rRNA_Ade_Mease_Trfase_CS"/>
</dbReference>
<feature type="binding site" evidence="7 8">
    <location>
        <position position="96"/>
    </location>
    <ligand>
        <name>S-adenosyl-L-methionine</name>
        <dbReference type="ChEBI" id="CHEBI:59789"/>
    </ligand>
</feature>
<dbReference type="InterPro" id="IPR023165">
    <property type="entry name" value="rRNA_Ade_diMease-like_C"/>
</dbReference>
<evidence type="ECO:0000259" key="10">
    <source>
        <dbReference type="SMART" id="SM00650"/>
    </source>
</evidence>
<feature type="binding site" evidence="7 8">
    <location>
        <position position="48"/>
    </location>
    <ligand>
        <name>S-adenosyl-L-methionine</name>
        <dbReference type="ChEBI" id="CHEBI:59789"/>
    </ligand>
</feature>
<keyword evidence="4 7" id="KW-0808">Transferase</keyword>
<evidence type="ECO:0000256" key="3">
    <source>
        <dbReference type="ARBA" id="ARBA00022603"/>
    </source>
</evidence>
<dbReference type="InterPro" id="IPR020598">
    <property type="entry name" value="rRNA_Ade_methylase_Trfase_N"/>
</dbReference>
<dbReference type="PANTHER" id="PTHR11727">
    <property type="entry name" value="DIMETHYLADENOSINE TRANSFERASE"/>
    <property type="match status" value="1"/>
</dbReference>
<dbReference type="HAMAP" id="MF_00607">
    <property type="entry name" value="16SrRNA_methyltr_A"/>
    <property type="match status" value="1"/>
</dbReference>
<feature type="binding site" evidence="7 8">
    <location>
        <position position="149"/>
    </location>
    <ligand>
        <name>S-adenosyl-L-methionine</name>
        <dbReference type="ChEBI" id="CHEBI:59789"/>
    </ligand>
</feature>
<name>A0A261FE89_9BIFI</name>
<dbReference type="GO" id="GO:0003723">
    <property type="term" value="F:RNA binding"/>
    <property type="evidence" value="ECO:0007669"/>
    <property type="project" value="UniProtKB-UniRule"/>
</dbReference>
<dbReference type="SMART" id="SM00650">
    <property type="entry name" value="rADc"/>
    <property type="match status" value="1"/>
</dbReference>
<dbReference type="InterPro" id="IPR001737">
    <property type="entry name" value="KsgA/Erm"/>
</dbReference>
<feature type="domain" description="Ribosomal RNA adenine methylase transferase N-terminal" evidence="10">
    <location>
        <begin position="55"/>
        <end position="234"/>
    </location>
</feature>
<evidence type="ECO:0000256" key="8">
    <source>
        <dbReference type="PROSITE-ProRule" id="PRU01026"/>
    </source>
</evidence>
<comment type="similarity">
    <text evidence="7">Belongs to the class I-like SAM-binding methyltransferase superfamily. rRNA adenine N(6)-methyltransferase family. RsmA subfamily.</text>
</comment>
<dbReference type="Proteomes" id="UP000216444">
    <property type="component" value="Unassembled WGS sequence"/>
</dbReference>
<feature type="binding site" evidence="7 8">
    <location>
        <position position="126"/>
    </location>
    <ligand>
        <name>S-adenosyl-L-methionine</name>
        <dbReference type="ChEBI" id="CHEBI:59789"/>
    </ligand>
</feature>
<dbReference type="CDD" id="cd02440">
    <property type="entry name" value="AdoMet_MTases"/>
    <property type="match status" value="1"/>
</dbReference>
<organism evidence="11 12">
    <name type="scientific">Bifidobacterium tissieri</name>
    <dbReference type="NCBI Taxonomy" id="1630162"/>
    <lineage>
        <taxon>Bacteria</taxon>
        <taxon>Bacillati</taxon>
        <taxon>Actinomycetota</taxon>
        <taxon>Actinomycetes</taxon>
        <taxon>Bifidobacteriales</taxon>
        <taxon>Bifidobacteriaceae</taxon>
        <taxon>Bifidobacterium</taxon>
    </lineage>
</organism>
<feature type="binding site" evidence="7 8">
    <location>
        <position position="50"/>
    </location>
    <ligand>
        <name>S-adenosyl-L-methionine</name>
        <dbReference type="ChEBI" id="CHEBI:59789"/>
    </ligand>
</feature>
<evidence type="ECO:0000256" key="5">
    <source>
        <dbReference type="ARBA" id="ARBA00022691"/>
    </source>
</evidence>
<evidence type="ECO:0000256" key="6">
    <source>
        <dbReference type="ARBA" id="ARBA00022884"/>
    </source>
</evidence>
<comment type="subcellular location">
    <subcellularLocation>
        <location evidence="7">Cytoplasm</location>
    </subcellularLocation>
</comment>
<comment type="caution">
    <text evidence="11">The sequence shown here is derived from an EMBL/GenBank/DDBJ whole genome shotgun (WGS) entry which is preliminary data.</text>
</comment>
<evidence type="ECO:0000256" key="4">
    <source>
        <dbReference type="ARBA" id="ARBA00022679"/>
    </source>
</evidence>
<evidence type="ECO:0000256" key="9">
    <source>
        <dbReference type="SAM" id="MobiDB-lite"/>
    </source>
</evidence>
<comment type="catalytic activity">
    <reaction evidence="7">
        <text>adenosine(1518)/adenosine(1519) in 16S rRNA + 4 S-adenosyl-L-methionine = N(6)-dimethyladenosine(1518)/N(6)-dimethyladenosine(1519) in 16S rRNA + 4 S-adenosyl-L-homocysteine + 4 H(+)</text>
        <dbReference type="Rhea" id="RHEA:19609"/>
        <dbReference type="Rhea" id="RHEA-COMP:10232"/>
        <dbReference type="Rhea" id="RHEA-COMP:10233"/>
        <dbReference type="ChEBI" id="CHEBI:15378"/>
        <dbReference type="ChEBI" id="CHEBI:57856"/>
        <dbReference type="ChEBI" id="CHEBI:59789"/>
        <dbReference type="ChEBI" id="CHEBI:74411"/>
        <dbReference type="ChEBI" id="CHEBI:74493"/>
        <dbReference type="EC" id="2.1.1.182"/>
    </reaction>
</comment>
<dbReference type="GO" id="GO:0005829">
    <property type="term" value="C:cytosol"/>
    <property type="evidence" value="ECO:0007669"/>
    <property type="project" value="TreeGrafter"/>
</dbReference>
<gene>
    <name evidence="7" type="primary">rsmA</name>
    <name evidence="7" type="synonym">ksgA</name>
    <name evidence="11" type="ORF">BTIS_1512</name>
</gene>
<dbReference type="RefSeq" id="WP_094664202.1">
    <property type="nucleotide sequence ID" value="NZ_MWWV01000009.1"/>
</dbReference>
<dbReference type="Gene3D" id="3.40.50.150">
    <property type="entry name" value="Vaccinia Virus protein VP39"/>
    <property type="match status" value="1"/>
</dbReference>
<keyword evidence="12" id="KW-1185">Reference proteome</keyword>
<keyword evidence="5 7" id="KW-0949">S-adenosyl-L-methionine</keyword>
<dbReference type="PROSITE" id="PS00018">
    <property type="entry name" value="EF_HAND_1"/>
    <property type="match status" value="1"/>
</dbReference>
<dbReference type="Gene3D" id="1.10.8.100">
    <property type="entry name" value="Ribosomal RNA adenine dimethylase-like, domain 2"/>
    <property type="match status" value="1"/>
</dbReference>
<accession>A0A261FE89</accession>
<evidence type="ECO:0000256" key="7">
    <source>
        <dbReference type="HAMAP-Rule" id="MF_00607"/>
    </source>
</evidence>
<feature type="binding site" evidence="7 8">
    <location>
        <position position="75"/>
    </location>
    <ligand>
        <name>S-adenosyl-L-methionine</name>
        <dbReference type="ChEBI" id="CHEBI:59789"/>
    </ligand>
</feature>
<proteinExistence type="inferred from homology"/>
<keyword evidence="1 7" id="KW-0963">Cytoplasm</keyword>
<dbReference type="FunFam" id="3.40.50.150:FF:000023">
    <property type="entry name" value="Ribosomal RNA small subunit methyltransferase A"/>
    <property type="match status" value="1"/>
</dbReference>
<dbReference type="InterPro" id="IPR018247">
    <property type="entry name" value="EF_Hand_1_Ca_BS"/>
</dbReference>
<evidence type="ECO:0000313" key="12">
    <source>
        <dbReference type="Proteomes" id="UP000216444"/>
    </source>
</evidence>
<sequence length="326" mass="34960">MTNPTASQTNESAAHQADTDDSGLLGAADIRRIAAEAGVTPTKKFGQNFVIDPGTVRRIARTAEIGDGDQVMEVGPGLGSLTLALLETGAHVTAVEIDPPLAERIPKTVAERMPNAAERFRVINKDALKVTPDDTPQLASAESFTLVANLPYNVATPIIITLLERYPNLNSFVVMVQKEVADRLTAQPGSKIYGTPTAKLHWFGTSERAGIIGRNVFWPAPNVDSALVKFTRTHTDRTEADIDARQRTFALVDAAFTQRRKTLNAALKKIMPKEAFALANIDPTLRGETLTIDRFAALADAAARIEAGDTDGTDSVNGTDTTGKEA</sequence>
<evidence type="ECO:0000256" key="1">
    <source>
        <dbReference type="ARBA" id="ARBA00022490"/>
    </source>
</evidence>
<dbReference type="PANTHER" id="PTHR11727:SF7">
    <property type="entry name" value="DIMETHYLADENOSINE TRANSFERASE-RELATED"/>
    <property type="match status" value="1"/>
</dbReference>
<dbReference type="EMBL" id="MWWV01000009">
    <property type="protein sequence ID" value="OZG57418.1"/>
    <property type="molecule type" value="Genomic_DNA"/>
</dbReference>
<reference evidence="11 12" key="1">
    <citation type="journal article" date="2017" name="BMC Genomics">
        <title>Comparative genomic and phylogenomic analyses of the Bifidobacteriaceae family.</title>
        <authorList>
            <person name="Lugli G.A."/>
            <person name="Milani C."/>
            <person name="Turroni F."/>
            <person name="Duranti S."/>
            <person name="Mancabelli L."/>
            <person name="Mangifesta M."/>
            <person name="Ferrario C."/>
            <person name="Modesto M."/>
            <person name="Mattarelli P."/>
            <person name="Jiri K."/>
            <person name="van Sinderen D."/>
            <person name="Ventura M."/>
        </authorList>
    </citation>
    <scope>NUCLEOTIDE SEQUENCE [LARGE SCALE GENOMIC DNA]</scope>
    <source>
        <strain evidence="11 12">DSM 100201</strain>
    </source>
</reference>
<keyword evidence="2 7" id="KW-0698">rRNA processing</keyword>